<evidence type="ECO:0000313" key="1">
    <source>
        <dbReference type="EMBL" id="KAK2887806.1"/>
    </source>
</evidence>
<accession>A0AA88PQ65</accession>
<dbReference type="AlphaFoldDB" id="A0AA88PQ65"/>
<organism evidence="1 2">
    <name type="scientific">Cirrhinus molitorella</name>
    <name type="common">mud carp</name>
    <dbReference type="NCBI Taxonomy" id="172907"/>
    <lineage>
        <taxon>Eukaryota</taxon>
        <taxon>Metazoa</taxon>
        <taxon>Chordata</taxon>
        <taxon>Craniata</taxon>
        <taxon>Vertebrata</taxon>
        <taxon>Euteleostomi</taxon>
        <taxon>Actinopterygii</taxon>
        <taxon>Neopterygii</taxon>
        <taxon>Teleostei</taxon>
        <taxon>Ostariophysi</taxon>
        <taxon>Cypriniformes</taxon>
        <taxon>Cyprinidae</taxon>
        <taxon>Labeoninae</taxon>
        <taxon>Labeonini</taxon>
        <taxon>Cirrhinus</taxon>
    </lineage>
</organism>
<sequence>MTLTSVREKGFPNFARGEVPVGSSRAFPNTLPSGPGGGVDARLCPFIFPQFHFGMGESSRRRVDRFLGRSSLALCGLFQSVLFGQEADVSHEPLGVVSCAKRTHVCGTVLLSSHHHHGNKKLPASSQQPSYYGNACYVMGLRSIKWLSGSRTLLFIISADYERERELRCDSRNLMNCSEGLSGIVSPHVGRISSSTSARGSSYLHVCVHLRRMCFYAQTDVGFAE</sequence>
<keyword evidence="2" id="KW-1185">Reference proteome</keyword>
<protein>
    <submittedName>
        <fullName evidence="1">Uncharacterized protein</fullName>
    </submittedName>
</protein>
<proteinExistence type="predicted"/>
<name>A0AA88PQ65_9TELE</name>
<evidence type="ECO:0000313" key="2">
    <source>
        <dbReference type="Proteomes" id="UP001187343"/>
    </source>
</evidence>
<dbReference type="EMBL" id="JAUYZG010000015">
    <property type="protein sequence ID" value="KAK2887806.1"/>
    <property type="molecule type" value="Genomic_DNA"/>
</dbReference>
<gene>
    <name evidence="1" type="ORF">Q8A67_016034</name>
</gene>
<reference evidence="1" key="1">
    <citation type="submission" date="2023-08" db="EMBL/GenBank/DDBJ databases">
        <title>Chromosome-level Genome Assembly of mud carp (Cirrhinus molitorella).</title>
        <authorList>
            <person name="Liu H."/>
        </authorList>
    </citation>
    <scope>NUCLEOTIDE SEQUENCE</scope>
    <source>
        <strain evidence="1">Prfri</strain>
        <tissue evidence="1">Muscle</tissue>
    </source>
</reference>
<dbReference type="Proteomes" id="UP001187343">
    <property type="component" value="Unassembled WGS sequence"/>
</dbReference>
<comment type="caution">
    <text evidence="1">The sequence shown here is derived from an EMBL/GenBank/DDBJ whole genome shotgun (WGS) entry which is preliminary data.</text>
</comment>